<sequence>METIKALNRSKSVEILETLKKSGKLHFNQIVKDIDANTSTASRALNDLLESHLVNRIEEGSKRTDKVYYEITEKGVDVLNVIYDLIKIDEKYSKK</sequence>
<dbReference type="HOGENOM" id="CLU_153628_1_0_2"/>
<dbReference type="GeneID" id="4927729"/>
<feature type="domain" description="HTH arsR-type" evidence="1">
    <location>
        <begin position="2"/>
        <end position="87"/>
    </location>
</feature>
<dbReference type="GO" id="GO:0003700">
    <property type="term" value="F:DNA-binding transcription factor activity"/>
    <property type="evidence" value="ECO:0007669"/>
    <property type="project" value="InterPro"/>
</dbReference>
<dbReference type="InterPro" id="IPR036388">
    <property type="entry name" value="WH-like_DNA-bd_sf"/>
</dbReference>
<protein>
    <submittedName>
        <fullName evidence="2">Regulatory protein, MarR</fullName>
    </submittedName>
</protein>
<evidence type="ECO:0000313" key="3">
    <source>
        <dbReference type="Proteomes" id="UP000000253"/>
    </source>
</evidence>
<dbReference type="InterPro" id="IPR036390">
    <property type="entry name" value="WH_DNA-bd_sf"/>
</dbReference>
<gene>
    <name evidence="2" type="ordered locus">MmarC5_1486</name>
</gene>
<dbReference type="RefSeq" id="WP_011869233.1">
    <property type="nucleotide sequence ID" value="NC_009135.1"/>
</dbReference>
<organism evidence="2 3">
    <name type="scientific">Methanococcus maripaludis (strain C5 / ATCC BAA-1333)</name>
    <dbReference type="NCBI Taxonomy" id="402880"/>
    <lineage>
        <taxon>Archaea</taxon>
        <taxon>Methanobacteriati</taxon>
        <taxon>Methanobacteriota</taxon>
        <taxon>Methanomada group</taxon>
        <taxon>Methanococci</taxon>
        <taxon>Methanococcales</taxon>
        <taxon>Methanococcaceae</taxon>
        <taxon>Methanococcus</taxon>
    </lineage>
</organism>
<dbReference type="Pfam" id="PF01638">
    <property type="entry name" value="HxlR"/>
    <property type="match status" value="1"/>
</dbReference>
<dbReference type="EMBL" id="CP000609">
    <property type="protein sequence ID" value="ABO35783.1"/>
    <property type="molecule type" value="Genomic_DNA"/>
</dbReference>
<dbReference type="SUPFAM" id="SSF46785">
    <property type="entry name" value="Winged helix' DNA-binding domain"/>
    <property type="match status" value="1"/>
</dbReference>
<evidence type="ECO:0000259" key="1">
    <source>
        <dbReference type="SMART" id="SM00418"/>
    </source>
</evidence>
<name>A4FZZ9_METM5</name>
<dbReference type="eggNOG" id="arCOG01057">
    <property type="taxonomic scope" value="Archaea"/>
</dbReference>
<proteinExistence type="predicted"/>
<dbReference type="STRING" id="402880.MmarC5_1486"/>
<dbReference type="KEGG" id="mmq:MmarC5_1486"/>
<dbReference type="InterPro" id="IPR001845">
    <property type="entry name" value="HTH_ArsR_DNA-bd_dom"/>
</dbReference>
<dbReference type="InterPro" id="IPR002577">
    <property type="entry name" value="HTH_HxlR"/>
</dbReference>
<dbReference type="Proteomes" id="UP000000253">
    <property type="component" value="Chromosome"/>
</dbReference>
<dbReference type="AlphaFoldDB" id="A4FZZ9"/>
<dbReference type="SMART" id="SM00418">
    <property type="entry name" value="HTH_ARSR"/>
    <property type="match status" value="1"/>
</dbReference>
<dbReference type="OrthoDB" id="10985at2157"/>
<evidence type="ECO:0000313" key="2">
    <source>
        <dbReference type="EMBL" id="ABO35783.1"/>
    </source>
</evidence>
<dbReference type="Gene3D" id="1.10.10.10">
    <property type="entry name" value="Winged helix-like DNA-binding domain superfamily/Winged helix DNA-binding domain"/>
    <property type="match status" value="1"/>
</dbReference>
<reference evidence="2 3" key="1">
    <citation type="submission" date="2007-03" db="EMBL/GenBank/DDBJ databases">
        <title>Complete sequence of chromosome of Methanococcus maripaludis C5.</title>
        <authorList>
            <consortium name="US DOE Joint Genome Institute"/>
            <person name="Copeland A."/>
            <person name="Lucas S."/>
            <person name="Lapidus A."/>
            <person name="Barry K."/>
            <person name="Glavina del Rio T."/>
            <person name="Dalin E."/>
            <person name="Tice H."/>
            <person name="Pitluck S."/>
            <person name="Chertkov O."/>
            <person name="Brettin T."/>
            <person name="Bruce D."/>
            <person name="Han C."/>
            <person name="Detter J.C."/>
            <person name="Schmutz J."/>
            <person name="Larimer F."/>
            <person name="Land M."/>
            <person name="Hauser L."/>
            <person name="Kyrpides N."/>
            <person name="Mikhailova N."/>
            <person name="Sieprawska-Lupa M."/>
            <person name="Whitman W.B."/>
            <person name="Richardson P."/>
        </authorList>
    </citation>
    <scope>NUCLEOTIDE SEQUENCE [LARGE SCALE GENOMIC DNA]</scope>
    <source>
        <strain evidence="3">C5 / ATCC BAA-1333</strain>
    </source>
</reference>
<accession>A4FZZ9</accession>